<sequence length="136" mass="16110">KNEEIENLKKELECTNKKYQQNQKIIEALVKNKEDFKKQIKQNQKANIDYDDIKKELELIKTDKEKYEKENKELKEKNNKLTNQLTNINTNFRKIIDIIIKIPADIKKELGLNPQIIEANNSVAFLESLVNQYFSV</sequence>
<name>A0ABN7W9L6_GIGMA</name>
<accession>A0ABN7W9L6</accession>
<proteinExistence type="predicted"/>
<feature type="non-terminal residue" evidence="2">
    <location>
        <position position="1"/>
    </location>
</feature>
<keyword evidence="3" id="KW-1185">Reference proteome</keyword>
<dbReference type="EMBL" id="CAJVQB010036039">
    <property type="protein sequence ID" value="CAG8823381.1"/>
    <property type="molecule type" value="Genomic_DNA"/>
</dbReference>
<evidence type="ECO:0000313" key="3">
    <source>
        <dbReference type="Proteomes" id="UP000789901"/>
    </source>
</evidence>
<gene>
    <name evidence="2" type="ORF">GMARGA_LOCUS28323</name>
</gene>
<feature type="coiled-coil region" evidence="1">
    <location>
        <begin position="2"/>
        <end position="91"/>
    </location>
</feature>
<evidence type="ECO:0000313" key="2">
    <source>
        <dbReference type="EMBL" id="CAG8823381.1"/>
    </source>
</evidence>
<reference evidence="2 3" key="1">
    <citation type="submission" date="2021-06" db="EMBL/GenBank/DDBJ databases">
        <authorList>
            <person name="Kallberg Y."/>
            <person name="Tangrot J."/>
            <person name="Rosling A."/>
        </authorList>
    </citation>
    <scope>NUCLEOTIDE SEQUENCE [LARGE SCALE GENOMIC DNA]</scope>
    <source>
        <strain evidence="2 3">120-4 pot B 10/14</strain>
    </source>
</reference>
<dbReference type="Proteomes" id="UP000789901">
    <property type="component" value="Unassembled WGS sequence"/>
</dbReference>
<protein>
    <submittedName>
        <fullName evidence="2">2506_t:CDS:1</fullName>
    </submittedName>
</protein>
<keyword evidence="1" id="KW-0175">Coiled coil</keyword>
<evidence type="ECO:0000256" key="1">
    <source>
        <dbReference type="SAM" id="Coils"/>
    </source>
</evidence>
<comment type="caution">
    <text evidence="2">The sequence shown here is derived from an EMBL/GenBank/DDBJ whole genome shotgun (WGS) entry which is preliminary data.</text>
</comment>
<organism evidence="2 3">
    <name type="scientific">Gigaspora margarita</name>
    <dbReference type="NCBI Taxonomy" id="4874"/>
    <lineage>
        <taxon>Eukaryota</taxon>
        <taxon>Fungi</taxon>
        <taxon>Fungi incertae sedis</taxon>
        <taxon>Mucoromycota</taxon>
        <taxon>Glomeromycotina</taxon>
        <taxon>Glomeromycetes</taxon>
        <taxon>Diversisporales</taxon>
        <taxon>Gigasporaceae</taxon>
        <taxon>Gigaspora</taxon>
    </lineage>
</organism>